<feature type="region of interest" description="Disordered" evidence="8">
    <location>
        <begin position="1"/>
        <end position="20"/>
    </location>
</feature>
<evidence type="ECO:0000256" key="7">
    <source>
        <dbReference type="ARBA" id="ARBA00023242"/>
    </source>
</evidence>
<organism evidence="11 13">
    <name type="scientific">Rhynchospora pubera</name>
    <dbReference type="NCBI Taxonomy" id="906938"/>
    <lineage>
        <taxon>Eukaryota</taxon>
        <taxon>Viridiplantae</taxon>
        <taxon>Streptophyta</taxon>
        <taxon>Embryophyta</taxon>
        <taxon>Tracheophyta</taxon>
        <taxon>Spermatophyta</taxon>
        <taxon>Magnoliopsida</taxon>
        <taxon>Liliopsida</taxon>
        <taxon>Poales</taxon>
        <taxon>Cyperaceae</taxon>
        <taxon>Cyperoideae</taxon>
        <taxon>Rhynchosporeae</taxon>
        <taxon>Rhynchospora</taxon>
    </lineage>
</organism>
<dbReference type="InterPro" id="IPR044847">
    <property type="entry name" value="KAN_fam"/>
</dbReference>
<dbReference type="InterPro" id="IPR001005">
    <property type="entry name" value="SANT/Myb"/>
</dbReference>
<keyword evidence="7" id="KW-0539">Nucleus</keyword>
<dbReference type="EMBL" id="JAMFTS010000005">
    <property type="protein sequence ID" value="KAJ4755689.1"/>
    <property type="molecule type" value="Genomic_DNA"/>
</dbReference>
<evidence type="ECO:0000313" key="11">
    <source>
        <dbReference type="EMBL" id="KAJ4791322.1"/>
    </source>
</evidence>
<evidence type="ECO:0000256" key="6">
    <source>
        <dbReference type="ARBA" id="ARBA00023163"/>
    </source>
</evidence>
<keyword evidence="11" id="KW-0371">Homeobox</keyword>
<comment type="subcellular location">
    <subcellularLocation>
        <location evidence="1">Nucleus</location>
    </subcellularLocation>
</comment>
<keyword evidence="5 11" id="KW-0238">DNA-binding</keyword>
<evidence type="ECO:0000313" key="13">
    <source>
        <dbReference type="Proteomes" id="UP001140206"/>
    </source>
</evidence>
<dbReference type="GO" id="GO:0005634">
    <property type="term" value="C:nucleus"/>
    <property type="evidence" value="ECO:0007669"/>
    <property type="project" value="UniProtKB-SubCell"/>
</dbReference>
<dbReference type="Gene3D" id="1.10.10.60">
    <property type="entry name" value="Homeodomain-like"/>
    <property type="match status" value="1"/>
</dbReference>
<keyword evidence="13" id="KW-1185">Reference proteome</keyword>
<evidence type="ECO:0000256" key="2">
    <source>
        <dbReference type="ARBA" id="ARBA00022473"/>
    </source>
</evidence>
<protein>
    <submittedName>
        <fullName evidence="11">Homeodomain-like superfamily protein</fullName>
    </submittedName>
</protein>
<sequence>MEANPTPSPDLSLQISPPNNRNINHLRPTNTELSLSTKPINLQQRYQNSIPDQKTMFYPIFHGSNTTNFEYPFSHLSPPINGVPSVGPCYSRAGAMVPRLNGFPVLDYPCGRLGTLDPSHGYMVSPRFMVPKLPGKRSTRAPRMRWTSSLHARFVRAVELLGGHERATPKSVLELMDVKDLTLAHVKSHLQMYRTVKSTERPEVSPGLVEEECVSRPMDFGFRHVADNVSLNQAAAVQEKQPTPLPWSNSLSKHMDLQVNTCEVDETLEINLASQVEAKTVNESVGENLPEQIKMPALEFTLGRPDWSS</sequence>
<dbReference type="InterPro" id="IPR006447">
    <property type="entry name" value="Myb_dom_plants"/>
</dbReference>
<reference evidence="11" key="1">
    <citation type="submission" date="2022-08" db="EMBL/GenBank/DDBJ databases">
        <authorList>
            <person name="Marques A."/>
        </authorList>
    </citation>
    <scope>NUCLEOTIDE SEQUENCE</scope>
    <source>
        <strain evidence="11">RhyPub2mFocal</strain>
        <tissue evidence="11">Leaves</tissue>
    </source>
</reference>
<dbReference type="AlphaFoldDB" id="A0AAV8FK67"/>
<dbReference type="Proteomes" id="UP001140206">
    <property type="component" value="Chromosome 2"/>
</dbReference>
<dbReference type="EMBL" id="JAMFTS010000002">
    <property type="protein sequence ID" value="KAJ4791322.1"/>
    <property type="molecule type" value="Genomic_DNA"/>
</dbReference>
<dbReference type="PANTHER" id="PTHR31496">
    <property type="entry name" value="TRANSCRIPTION FACTOR KAN2-RELATED"/>
    <property type="match status" value="1"/>
</dbReference>
<keyword evidence="2" id="KW-0217">Developmental protein</keyword>
<feature type="compositionally biased region" description="Polar residues" evidence="8">
    <location>
        <begin position="9"/>
        <end position="20"/>
    </location>
</feature>
<accession>A0AAV8FK67</accession>
<dbReference type="EMBL" id="JAMFTS010000001">
    <property type="protein sequence ID" value="KAJ4815155.1"/>
    <property type="molecule type" value="Genomic_DNA"/>
</dbReference>
<dbReference type="InterPro" id="IPR009057">
    <property type="entry name" value="Homeodomain-like_sf"/>
</dbReference>
<keyword evidence="3" id="KW-0221">Differentiation</keyword>
<keyword evidence="6" id="KW-0804">Transcription</keyword>
<gene>
    <name evidence="12" type="ORF">LUZ62_027721</name>
    <name evidence="11" type="ORF">LUZ62_042568</name>
    <name evidence="10" type="ORF">LUZ62_090094</name>
</gene>
<dbReference type="Pfam" id="PF00249">
    <property type="entry name" value="Myb_DNA-binding"/>
    <property type="match status" value="1"/>
</dbReference>
<name>A0AAV8FK67_9POAL</name>
<dbReference type="NCBIfam" id="TIGR01557">
    <property type="entry name" value="myb_SHAQKYF"/>
    <property type="match status" value="1"/>
</dbReference>
<evidence type="ECO:0000256" key="1">
    <source>
        <dbReference type="ARBA" id="ARBA00004123"/>
    </source>
</evidence>
<comment type="caution">
    <text evidence="11">The sequence shown here is derived from an EMBL/GenBank/DDBJ whole genome shotgun (WGS) entry which is preliminary data.</text>
</comment>
<evidence type="ECO:0000256" key="8">
    <source>
        <dbReference type="SAM" id="MobiDB-lite"/>
    </source>
</evidence>
<evidence type="ECO:0000259" key="9">
    <source>
        <dbReference type="Pfam" id="PF00249"/>
    </source>
</evidence>
<dbReference type="SUPFAM" id="SSF46689">
    <property type="entry name" value="Homeodomain-like"/>
    <property type="match status" value="1"/>
</dbReference>
<dbReference type="GO" id="GO:0010158">
    <property type="term" value="P:abaxial cell fate specification"/>
    <property type="evidence" value="ECO:0007669"/>
    <property type="project" value="InterPro"/>
</dbReference>
<evidence type="ECO:0000256" key="5">
    <source>
        <dbReference type="ARBA" id="ARBA00023125"/>
    </source>
</evidence>
<evidence type="ECO:0000313" key="12">
    <source>
        <dbReference type="EMBL" id="KAJ4815155.1"/>
    </source>
</evidence>
<evidence type="ECO:0000256" key="3">
    <source>
        <dbReference type="ARBA" id="ARBA00022782"/>
    </source>
</evidence>
<keyword evidence="4" id="KW-0805">Transcription regulation</keyword>
<feature type="domain" description="Myb-like" evidence="9">
    <location>
        <begin position="143"/>
        <end position="194"/>
    </location>
</feature>
<dbReference type="Proteomes" id="UP001140206">
    <property type="component" value="Chromosome 1"/>
</dbReference>
<dbReference type="GO" id="GO:0000976">
    <property type="term" value="F:transcription cis-regulatory region binding"/>
    <property type="evidence" value="ECO:0007669"/>
    <property type="project" value="InterPro"/>
</dbReference>
<evidence type="ECO:0000313" key="10">
    <source>
        <dbReference type="EMBL" id="KAJ4755689.1"/>
    </source>
</evidence>
<proteinExistence type="predicted"/>
<evidence type="ECO:0000256" key="4">
    <source>
        <dbReference type="ARBA" id="ARBA00023015"/>
    </source>
</evidence>
<dbReference type="FunFam" id="1.10.10.60:FF:000002">
    <property type="entry name" value="Myb family transcription factor"/>
    <property type="match status" value="1"/>
</dbReference>
<dbReference type="Proteomes" id="UP001140206">
    <property type="component" value="Chromosome 5"/>
</dbReference>
<dbReference type="PANTHER" id="PTHR31496:SF3">
    <property type="entry name" value="TRANSCRIPTION REPRESSOR KAN1"/>
    <property type="match status" value="1"/>
</dbReference>
<dbReference type="GO" id="GO:0006355">
    <property type="term" value="P:regulation of DNA-templated transcription"/>
    <property type="evidence" value="ECO:0007669"/>
    <property type="project" value="InterPro"/>
</dbReference>